<dbReference type="InterPro" id="IPR050328">
    <property type="entry name" value="Dev_Immune_Receptor"/>
</dbReference>
<sequence>MECQQDNGHASIHESHVAVAEVRRSPTRQRWRSTRWLVLVALSLVLAHTEAGAKDRNPSYALPVYSQKPRVCPPPKEISPCVCSVISKGLDIVCDHSDESHIRNTLNVLKQKSVAVYWMKFRNCKLARVSDFIFMGLDVIHLNIIRSNVSVIETSSLSALGKSLESLDLASNLLSAVPTTALRSQEMLTFLNLNYNRITSLPEAAFAGMSVLQRLTLYENRIKEIHHNAFKGIPRLTRLNLGKNLLDKIPSDSFHPLVNLEVLDIHENHIVHLPDAAFQGLTKLDMLKLEHNRIEMIQDNVFHDLSLLNSLNIEHNKIVNISDNAFNGLETNLGWLELGNNRLDHIPSHALRPLHSLRQLDLDSNSIQEMQEDAFQGYGDTLKYIILEKNHIKTIPRLAFTDLHSLEWLKIAHNEIKTIPEDTMQPILDTLRMLDLSNNPLVCSCDILWLRHWLLNPHHDSNNVESIGEHICVTPDQKFHVIKTLEEKAFNCPHPRTGGSTRCESCNASSTSDDSSLGEESQPSPWPANEPNEVEIKNPPQQKTSGAPALTTMTLVVLCSLLASTLAS</sequence>
<keyword evidence="1" id="KW-0433">Leucine-rich repeat</keyword>
<dbReference type="PANTHER" id="PTHR24373">
    <property type="entry name" value="SLIT RELATED LEUCINE-RICH REPEAT NEURONAL PROTEIN"/>
    <property type="match status" value="1"/>
</dbReference>
<dbReference type="FunFam" id="3.80.10.10:FF:000770">
    <property type="entry name" value="Uncharacterized protein"/>
    <property type="match status" value="1"/>
</dbReference>
<keyword evidence="7" id="KW-1185">Reference proteome</keyword>
<evidence type="ECO:0000256" key="3">
    <source>
        <dbReference type="ARBA" id="ARBA00022737"/>
    </source>
</evidence>
<evidence type="ECO:0000313" key="7">
    <source>
        <dbReference type="Proteomes" id="UP000694843"/>
    </source>
</evidence>
<dbReference type="OrthoDB" id="8400687at2759"/>
<dbReference type="PROSITE" id="PS51450">
    <property type="entry name" value="LRR"/>
    <property type="match status" value="6"/>
</dbReference>
<dbReference type="InterPro" id="IPR003591">
    <property type="entry name" value="Leu-rich_rpt_typical-subtyp"/>
</dbReference>
<dbReference type="RefSeq" id="XP_018014353.1">
    <property type="nucleotide sequence ID" value="XM_018158864.2"/>
</dbReference>
<dbReference type="Proteomes" id="UP000694843">
    <property type="component" value="Unplaced"/>
</dbReference>
<dbReference type="GeneID" id="108671338"/>
<dbReference type="SUPFAM" id="SSF52058">
    <property type="entry name" value="L domain-like"/>
    <property type="match status" value="1"/>
</dbReference>
<protein>
    <submittedName>
        <fullName evidence="8">Leucine-rich repeats and immunoglobulin-like domains protein 1 isoform X1</fullName>
    </submittedName>
</protein>
<feature type="region of interest" description="Disordered" evidence="5">
    <location>
        <begin position="496"/>
        <end position="547"/>
    </location>
</feature>
<reference evidence="8" key="1">
    <citation type="submission" date="2025-08" db="UniProtKB">
        <authorList>
            <consortium name="RefSeq"/>
        </authorList>
    </citation>
    <scope>IDENTIFICATION</scope>
    <source>
        <tissue evidence="8">Whole organism</tissue>
    </source>
</reference>
<dbReference type="Pfam" id="PF13855">
    <property type="entry name" value="LRR_8"/>
    <property type="match status" value="4"/>
</dbReference>
<keyword evidence="2" id="KW-0732">Signal</keyword>
<evidence type="ECO:0000256" key="2">
    <source>
        <dbReference type="ARBA" id="ARBA00022729"/>
    </source>
</evidence>
<evidence type="ECO:0000313" key="8">
    <source>
        <dbReference type="RefSeq" id="XP_018014353.1"/>
    </source>
</evidence>
<dbReference type="SMART" id="SM00082">
    <property type="entry name" value="LRRCT"/>
    <property type="match status" value="1"/>
</dbReference>
<dbReference type="OMA" id="WIANNFD"/>
<dbReference type="SMART" id="SM00364">
    <property type="entry name" value="LRR_BAC"/>
    <property type="match status" value="6"/>
</dbReference>
<accession>A0A8B7NL12</accession>
<feature type="domain" description="LRRCT" evidence="6">
    <location>
        <begin position="439"/>
        <end position="493"/>
    </location>
</feature>
<dbReference type="PANTHER" id="PTHR24373:SF275">
    <property type="entry name" value="TIR DOMAIN-CONTAINING PROTEIN"/>
    <property type="match status" value="1"/>
</dbReference>
<dbReference type="KEGG" id="hazt:108671338"/>
<gene>
    <name evidence="8" type="primary">LOC108671338</name>
</gene>
<evidence type="ECO:0000256" key="4">
    <source>
        <dbReference type="ARBA" id="ARBA00023180"/>
    </source>
</evidence>
<name>A0A8B7NL12_HYAAZ</name>
<dbReference type="Gene3D" id="3.80.10.10">
    <property type="entry name" value="Ribonuclease Inhibitor"/>
    <property type="match status" value="3"/>
</dbReference>
<dbReference type="SMART" id="SM00369">
    <property type="entry name" value="LRR_TYP"/>
    <property type="match status" value="12"/>
</dbReference>
<dbReference type="InterPro" id="IPR032675">
    <property type="entry name" value="LRR_dom_sf"/>
</dbReference>
<proteinExistence type="predicted"/>
<keyword evidence="4" id="KW-0325">Glycoprotein</keyword>
<organism evidence="7 8">
    <name type="scientific">Hyalella azteca</name>
    <name type="common">Amphipod</name>
    <dbReference type="NCBI Taxonomy" id="294128"/>
    <lineage>
        <taxon>Eukaryota</taxon>
        <taxon>Metazoa</taxon>
        <taxon>Ecdysozoa</taxon>
        <taxon>Arthropoda</taxon>
        <taxon>Crustacea</taxon>
        <taxon>Multicrustacea</taxon>
        <taxon>Malacostraca</taxon>
        <taxon>Eumalacostraca</taxon>
        <taxon>Peracarida</taxon>
        <taxon>Amphipoda</taxon>
        <taxon>Senticaudata</taxon>
        <taxon>Talitrida</taxon>
        <taxon>Talitroidea</taxon>
        <taxon>Hyalellidae</taxon>
        <taxon>Hyalella</taxon>
    </lineage>
</organism>
<dbReference type="InterPro" id="IPR000483">
    <property type="entry name" value="Cys-rich_flank_reg_C"/>
</dbReference>
<dbReference type="InterPro" id="IPR001611">
    <property type="entry name" value="Leu-rich_rpt"/>
</dbReference>
<evidence type="ECO:0000259" key="6">
    <source>
        <dbReference type="SMART" id="SM00082"/>
    </source>
</evidence>
<feature type="compositionally biased region" description="Low complexity" evidence="5">
    <location>
        <begin position="504"/>
        <end position="521"/>
    </location>
</feature>
<evidence type="ECO:0000256" key="5">
    <source>
        <dbReference type="SAM" id="MobiDB-lite"/>
    </source>
</evidence>
<evidence type="ECO:0000256" key="1">
    <source>
        <dbReference type="ARBA" id="ARBA00022614"/>
    </source>
</evidence>
<keyword evidence="3" id="KW-0677">Repeat</keyword>
<dbReference type="AlphaFoldDB" id="A0A8B7NL12"/>